<dbReference type="AlphaFoldDB" id="A0AAD2HDW0"/>
<comment type="caution">
    <text evidence="1">The sequence shown here is derived from an EMBL/GenBank/DDBJ whole genome shotgun (WGS) entry which is preliminary data.</text>
</comment>
<name>A0AAD2HDW0_9AGAR</name>
<evidence type="ECO:0000313" key="2">
    <source>
        <dbReference type="Proteomes" id="UP001295794"/>
    </source>
</evidence>
<dbReference type="EMBL" id="CAVNYO010000401">
    <property type="protein sequence ID" value="CAK5274333.1"/>
    <property type="molecule type" value="Genomic_DNA"/>
</dbReference>
<dbReference type="Proteomes" id="UP001295794">
    <property type="component" value="Unassembled WGS sequence"/>
</dbReference>
<protein>
    <submittedName>
        <fullName evidence="1">Uncharacterized protein</fullName>
    </submittedName>
</protein>
<keyword evidence="2" id="KW-1185">Reference proteome</keyword>
<evidence type="ECO:0000313" key="1">
    <source>
        <dbReference type="EMBL" id="CAK5274333.1"/>
    </source>
</evidence>
<gene>
    <name evidence="1" type="ORF">MYCIT1_LOCUS21466</name>
</gene>
<organism evidence="1 2">
    <name type="scientific">Mycena citricolor</name>
    <dbReference type="NCBI Taxonomy" id="2018698"/>
    <lineage>
        <taxon>Eukaryota</taxon>
        <taxon>Fungi</taxon>
        <taxon>Dikarya</taxon>
        <taxon>Basidiomycota</taxon>
        <taxon>Agaricomycotina</taxon>
        <taxon>Agaricomycetes</taxon>
        <taxon>Agaricomycetidae</taxon>
        <taxon>Agaricales</taxon>
        <taxon>Marasmiineae</taxon>
        <taxon>Mycenaceae</taxon>
        <taxon>Mycena</taxon>
    </lineage>
</organism>
<accession>A0AAD2HDW0</accession>
<sequence length="131" mass="14414">MIVLGATFVGCVCFVTGLGHFRNMIHRADSSSLLRSVAQLNSSPPTVSVTTFINSLRLLCRTHQNLSGAALSVPDTAIFELITPIKCHVCSPAPRMTFFALRTAAPHSAFLLLSLRLWFRRSRVCLFGSHR</sequence>
<proteinExistence type="predicted"/>
<reference evidence="1" key="1">
    <citation type="submission" date="2023-11" db="EMBL/GenBank/DDBJ databases">
        <authorList>
            <person name="De Vega J J."/>
            <person name="De Vega J J."/>
        </authorList>
    </citation>
    <scope>NUCLEOTIDE SEQUENCE</scope>
</reference>